<evidence type="ECO:0000313" key="3">
    <source>
        <dbReference type="Proteomes" id="UP000542742"/>
    </source>
</evidence>
<keyword evidence="3" id="KW-1185">Reference proteome</keyword>
<organism evidence="2 3">
    <name type="scientific">Paractinoplanes abujensis</name>
    <dbReference type="NCBI Taxonomy" id="882441"/>
    <lineage>
        <taxon>Bacteria</taxon>
        <taxon>Bacillati</taxon>
        <taxon>Actinomycetota</taxon>
        <taxon>Actinomycetes</taxon>
        <taxon>Micromonosporales</taxon>
        <taxon>Micromonosporaceae</taxon>
        <taxon>Paractinoplanes</taxon>
    </lineage>
</organism>
<protein>
    <submittedName>
        <fullName evidence="2">Uncharacterized protein</fullName>
    </submittedName>
</protein>
<evidence type="ECO:0000256" key="1">
    <source>
        <dbReference type="SAM" id="MobiDB-lite"/>
    </source>
</evidence>
<dbReference type="Proteomes" id="UP000542742">
    <property type="component" value="Unassembled WGS sequence"/>
</dbReference>
<dbReference type="EMBL" id="JACHMF010000001">
    <property type="protein sequence ID" value="MBB4697245.1"/>
    <property type="molecule type" value="Genomic_DNA"/>
</dbReference>
<comment type="caution">
    <text evidence="2">The sequence shown here is derived from an EMBL/GenBank/DDBJ whole genome shotgun (WGS) entry which is preliminary data.</text>
</comment>
<reference evidence="2 3" key="1">
    <citation type="submission" date="2020-08" db="EMBL/GenBank/DDBJ databases">
        <title>Sequencing the genomes of 1000 actinobacteria strains.</title>
        <authorList>
            <person name="Klenk H.-P."/>
        </authorList>
    </citation>
    <scope>NUCLEOTIDE SEQUENCE [LARGE SCALE GENOMIC DNA]</scope>
    <source>
        <strain evidence="2 3">DSM 45518</strain>
    </source>
</reference>
<feature type="region of interest" description="Disordered" evidence="1">
    <location>
        <begin position="1"/>
        <end position="38"/>
    </location>
</feature>
<dbReference type="AlphaFoldDB" id="A0A7W7CYX7"/>
<proteinExistence type="predicted"/>
<feature type="compositionally biased region" description="Basic residues" evidence="1">
    <location>
        <begin position="1"/>
        <end position="10"/>
    </location>
</feature>
<gene>
    <name evidence="2" type="ORF">BKA14_007393</name>
</gene>
<name>A0A7W7CYX7_9ACTN</name>
<evidence type="ECO:0000313" key="2">
    <source>
        <dbReference type="EMBL" id="MBB4697245.1"/>
    </source>
</evidence>
<accession>A0A7W7CYX7</accession>
<sequence>MRCPQRRVVHRAASEDRQSSPQLQRVVDPRGGWATGVG</sequence>